<evidence type="ECO:0000313" key="2">
    <source>
        <dbReference type="Proteomes" id="UP000308199"/>
    </source>
</evidence>
<organism evidence="1 2">
    <name type="scientific">Phellinidium pouzarii</name>
    <dbReference type="NCBI Taxonomy" id="167371"/>
    <lineage>
        <taxon>Eukaryota</taxon>
        <taxon>Fungi</taxon>
        <taxon>Dikarya</taxon>
        <taxon>Basidiomycota</taxon>
        <taxon>Agaricomycotina</taxon>
        <taxon>Agaricomycetes</taxon>
        <taxon>Hymenochaetales</taxon>
        <taxon>Hymenochaetaceae</taxon>
        <taxon>Phellinidium</taxon>
    </lineage>
</organism>
<dbReference type="AlphaFoldDB" id="A0A4S4K4I8"/>
<protein>
    <submittedName>
        <fullName evidence="1">Uncharacterized protein</fullName>
    </submittedName>
</protein>
<name>A0A4S4K4I8_9AGAM</name>
<dbReference type="EMBL" id="SGPK01001623">
    <property type="protein sequence ID" value="THG92648.1"/>
    <property type="molecule type" value="Genomic_DNA"/>
</dbReference>
<proteinExistence type="predicted"/>
<gene>
    <name evidence="1" type="ORF">EW145_g8639</name>
</gene>
<comment type="caution">
    <text evidence="1">The sequence shown here is derived from an EMBL/GenBank/DDBJ whole genome shotgun (WGS) entry which is preliminary data.</text>
</comment>
<accession>A0A4S4K4I8</accession>
<dbReference type="PROSITE" id="PS51257">
    <property type="entry name" value="PROKAR_LIPOPROTEIN"/>
    <property type="match status" value="1"/>
</dbReference>
<feature type="non-terminal residue" evidence="1">
    <location>
        <position position="104"/>
    </location>
</feature>
<dbReference type="Proteomes" id="UP000308199">
    <property type="component" value="Unassembled WGS sequence"/>
</dbReference>
<reference evidence="1 2" key="1">
    <citation type="submission" date="2019-02" db="EMBL/GenBank/DDBJ databases">
        <title>Genome sequencing of the rare red list fungi Phellinidium pouzarii.</title>
        <authorList>
            <person name="Buettner E."/>
            <person name="Kellner H."/>
        </authorList>
    </citation>
    <scope>NUCLEOTIDE SEQUENCE [LARGE SCALE GENOMIC DNA]</scope>
    <source>
        <strain evidence="1 2">DSM 108285</strain>
    </source>
</reference>
<keyword evidence="2" id="KW-1185">Reference proteome</keyword>
<sequence>MNKQIHEEALSCCSTRFDLVAHSSPLAPCTSSSCRILRKLGLGLAPEPRFRSTRFLRRRLDADREDSDASCVHANGPEDARAACGDAEKRARIAAADADADADA</sequence>
<evidence type="ECO:0000313" key="1">
    <source>
        <dbReference type="EMBL" id="THG92648.1"/>
    </source>
</evidence>